<organism evidence="2 3">
    <name type="scientific">Blastopirellula marina DSM 3645</name>
    <dbReference type="NCBI Taxonomy" id="314230"/>
    <lineage>
        <taxon>Bacteria</taxon>
        <taxon>Pseudomonadati</taxon>
        <taxon>Planctomycetota</taxon>
        <taxon>Planctomycetia</taxon>
        <taxon>Pirellulales</taxon>
        <taxon>Pirellulaceae</taxon>
        <taxon>Blastopirellula</taxon>
    </lineage>
</organism>
<protein>
    <submittedName>
        <fullName evidence="2">Uncharacterized protein</fullName>
    </submittedName>
</protein>
<dbReference type="HOGENOM" id="CLU_3363575_0_0_0"/>
<feature type="transmembrane region" description="Helical" evidence="1">
    <location>
        <begin position="12"/>
        <end position="34"/>
    </location>
</feature>
<evidence type="ECO:0000313" key="3">
    <source>
        <dbReference type="Proteomes" id="UP000004358"/>
    </source>
</evidence>
<evidence type="ECO:0000256" key="1">
    <source>
        <dbReference type="SAM" id="Phobius"/>
    </source>
</evidence>
<dbReference type="EMBL" id="AANZ01000014">
    <property type="protein sequence ID" value="EAQ79442.1"/>
    <property type="molecule type" value="Genomic_DNA"/>
</dbReference>
<dbReference type="AlphaFoldDB" id="A3ZVU6"/>
<keyword evidence="1" id="KW-0812">Transmembrane</keyword>
<comment type="caution">
    <text evidence="2">The sequence shown here is derived from an EMBL/GenBank/DDBJ whole genome shotgun (WGS) entry which is preliminary data.</text>
</comment>
<reference evidence="2 3" key="1">
    <citation type="submission" date="2006-02" db="EMBL/GenBank/DDBJ databases">
        <authorList>
            <person name="Amann R."/>
            <person name="Ferriera S."/>
            <person name="Johnson J."/>
            <person name="Kravitz S."/>
            <person name="Halpern A."/>
            <person name="Remington K."/>
            <person name="Beeson K."/>
            <person name="Tran B."/>
            <person name="Rogers Y.-H."/>
            <person name="Friedman R."/>
            <person name="Venter J.C."/>
        </authorList>
    </citation>
    <scope>NUCLEOTIDE SEQUENCE [LARGE SCALE GENOMIC DNA]</scope>
    <source>
        <strain evidence="2 3">DSM 3645</strain>
    </source>
</reference>
<sequence>MLSRSLFAERHLFFSKCAMLFRGALLSGFAVLLAL</sequence>
<accession>A3ZVU6</accession>
<dbReference type="Proteomes" id="UP000004358">
    <property type="component" value="Unassembled WGS sequence"/>
</dbReference>
<keyword evidence="1" id="KW-1133">Transmembrane helix</keyword>
<keyword evidence="1" id="KW-0472">Membrane</keyword>
<evidence type="ECO:0000313" key="2">
    <source>
        <dbReference type="EMBL" id="EAQ79442.1"/>
    </source>
</evidence>
<proteinExistence type="predicted"/>
<gene>
    <name evidence="2" type="ORF">DSM3645_03163</name>
</gene>
<name>A3ZVU6_9BACT</name>